<organism evidence="1 2">
    <name type="scientific">Funneliformis geosporum</name>
    <dbReference type="NCBI Taxonomy" id="1117311"/>
    <lineage>
        <taxon>Eukaryota</taxon>
        <taxon>Fungi</taxon>
        <taxon>Fungi incertae sedis</taxon>
        <taxon>Mucoromycota</taxon>
        <taxon>Glomeromycotina</taxon>
        <taxon>Glomeromycetes</taxon>
        <taxon>Glomerales</taxon>
        <taxon>Glomeraceae</taxon>
        <taxon>Funneliformis</taxon>
    </lineage>
</organism>
<comment type="caution">
    <text evidence="1">The sequence shown here is derived from an EMBL/GenBank/DDBJ whole genome shotgun (WGS) entry which is preliminary data.</text>
</comment>
<accession>A0A9W4WVX7</accession>
<proteinExistence type="predicted"/>
<sequence length="157" mass="18033">MSSEIPTKTSCWGSWDEYNSNSWNVQQTDNINSWNVQRTDTINRWNKDVRQTKTSLIEKVPQQLNEHITGGEMEEVGKVGAYGRVLIREGENSSKTEICYSKFRRISPDFQKVTLSGWIYMVSNAMNNFSDAFAEAGNMEQTTNVFIESYNNIPDLL</sequence>
<reference evidence="1" key="1">
    <citation type="submission" date="2022-08" db="EMBL/GenBank/DDBJ databases">
        <authorList>
            <person name="Kallberg Y."/>
            <person name="Tangrot J."/>
            <person name="Rosling A."/>
        </authorList>
    </citation>
    <scope>NUCLEOTIDE SEQUENCE</scope>
    <source>
        <strain evidence="1">Wild A</strain>
    </source>
</reference>
<dbReference type="Proteomes" id="UP001153678">
    <property type="component" value="Unassembled WGS sequence"/>
</dbReference>
<evidence type="ECO:0000313" key="2">
    <source>
        <dbReference type="Proteomes" id="UP001153678"/>
    </source>
</evidence>
<name>A0A9W4WVX7_9GLOM</name>
<keyword evidence="2" id="KW-1185">Reference proteome</keyword>
<evidence type="ECO:0000313" key="1">
    <source>
        <dbReference type="EMBL" id="CAI2183043.1"/>
    </source>
</evidence>
<protein>
    <submittedName>
        <fullName evidence="1">12750_t:CDS:1</fullName>
    </submittedName>
</protein>
<dbReference type="AlphaFoldDB" id="A0A9W4WVX7"/>
<gene>
    <name evidence="1" type="ORF">FWILDA_LOCUS10880</name>
</gene>
<dbReference type="EMBL" id="CAMKVN010002912">
    <property type="protein sequence ID" value="CAI2183043.1"/>
    <property type="molecule type" value="Genomic_DNA"/>
</dbReference>